<dbReference type="Proteomes" id="UP000298551">
    <property type="component" value="Plasmid pPp1290"/>
</dbReference>
<feature type="transmembrane region" description="Helical" evidence="1">
    <location>
        <begin position="12"/>
        <end position="34"/>
    </location>
</feature>
<dbReference type="InterPro" id="IPR056464">
    <property type="entry name" value="DotM_C"/>
</dbReference>
<evidence type="ECO:0000313" key="3">
    <source>
        <dbReference type="EMBL" id="QCI15605.1"/>
    </source>
</evidence>
<keyword evidence="1" id="KW-0812">Transmembrane</keyword>
<evidence type="ECO:0000256" key="1">
    <source>
        <dbReference type="SAM" id="Phobius"/>
    </source>
</evidence>
<gene>
    <name evidence="3" type="ORF">E6B08_30205</name>
</gene>
<evidence type="ECO:0000259" key="2">
    <source>
        <dbReference type="Pfam" id="PF23127"/>
    </source>
</evidence>
<protein>
    <submittedName>
        <fullName evidence="3">Conjugal transfer protein TrbA</fullName>
    </submittedName>
</protein>
<keyword evidence="1" id="KW-0472">Membrane</keyword>
<name>A0A177YCF9_PSEPU</name>
<dbReference type="RefSeq" id="WP_009682478.1">
    <property type="nucleotide sequence ID" value="NZ_CP039372.1"/>
</dbReference>
<reference evidence="4" key="1">
    <citation type="submission" date="2019-04" db="EMBL/GenBank/DDBJ databases">
        <title>Genome sequence of Pseudomonas putida 1290, an auxin catabolizing strain.</title>
        <authorList>
            <person name="Laird T.S."/>
            <person name="Leveau J.H.J."/>
        </authorList>
    </citation>
    <scope>NUCLEOTIDE SEQUENCE [LARGE SCALE GENOMIC DNA]</scope>
    <source>
        <strain evidence="4">1290</strain>
        <plasmid evidence="4">ppp1290</plasmid>
    </source>
</reference>
<organism evidence="3 4">
    <name type="scientific">Pseudomonas putida</name>
    <name type="common">Arthrobacter siderocapsulatus</name>
    <dbReference type="NCBI Taxonomy" id="303"/>
    <lineage>
        <taxon>Bacteria</taxon>
        <taxon>Pseudomonadati</taxon>
        <taxon>Pseudomonadota</taxon>
        <taxon>Gammaproteobacteria</taxon>
        <taxon>Pseudomonadales</taxon>
        <taxon>Pseudomonadaceae</taxon>
        <taxon>Pseudomonas</taxon>
    </lineage>
</organism>
<proteinExistence type="predicted"/>
<dbReference type="Pfam" id="PF23127">
    <property type="entry name" value="DotM_C"/>
    <property type="match status" value="1"/>
</dbReference>
<geneLocation type="plasmid" evidence="4">
    <name>ppp1290</name>
</geneLocation>
<keyword evidence="1" id="KW-1133">Transmembrane helix</keyword>
<feature type="transmembrane region" description="Helical" evidence="1">
    <location>
        <begin position="84"/>
        <end position="104"/>
    </location>
</feature>
<dbReference type="EMBL" id="CP039372">
    <property type="protein sequence ID" value="QCI15605.1"/>
    <property type="molecule type" value="Genomic_DNA"/>
</dbReference>
<feature type="domain" description="DotM C-terminal cytoplasmic" evidence="2">
    <location>
        <begin position="184"/>
        <end position="361"/>
    </location>
</feature>
<sequence length="377" mass="43433">MARHNQGESDGMGVVWLVMIALPVVFGWMCWSRWHGTISYWGLKWAWHQLGVFDWSFMPDQIRLWRYEAAQLAMNPSQVKFADLLRLLNISGYFFIFIPVILALRGFRAAHRHAANKTRRVITVETLPWVMSNHSPAIIPSLYYGDPHTLLLNEDPEEHRSAIHPEEWALQRGLIVNRRLDRERCRELLVKDLGSRIKSLNELSPTERALFAVFGARLLSDGRDMKKAQELLDALNRSCHHNTFEGKKGYPDLSLADDAFKKYAIHPEAQTFLDKHPYPRTMLYAMHQQASNLGKLPSSQFRWLKGMDRPLFYALNLGKRKAPLIEAGAVYTQTHWESYADDTGYRLTEPFIEDAIDGVEKYLAKLGLVDLNTGDIQ</sequence>
<dbReference type="OrthoDB" id="5616932at2"/>
<accession>A0A177YCF9</accession>
<evidence type="ECO:0000313" key="4">
    <source>
        <dbReference type="Proteomes" id="UP000298551"/>
    </source>
</evidence>
<keyword evidence="3" id="KW-0614">Plasmid</keyword>
<dbReference type="AlphaFoldDB" id="A0A177YCF9"/>